<dbReference type="Gene3D" id="3.30.700.10">
    <property type="entry name" value="Glycoprotein, Type 4 Pilin"/>
    <property type="match status" value="1"/>
</dbReference>
<dbReference type="AlphaFoldDB" id="A0A517P7L7"/>
<dbReference type="Pfam" id="PF07963">
    <property type="entry name" value="N_methyl"/>
    <property type="match status" value="1"/>
</dbReference>
<reference evidence="2 3" key="1">
    <citation type="submission" date="2019-02" db="EMBL/GenBank/DDBJ databases">
        <title>Deep-cultivation of Planctomycetes and their phenomic and genomic characterization uncovers novel biology.</title>
        <authorList>
            <person name="Wiegand S."/>
            <person name="Jogler M."/>
            <person name="Boedeker C."/>
            <person name="Pinto D."/>
            <person name="Vollmers J."/>
            <person name="Rivas-Marin E."/>
            <person name="Kohn T."/>
            <person name="Peeters S.H."/>
            <person name="Heuer A."/>
            <person name="Rast P."/>
            <person name="Oberbeckmann S."/>
            <person name="Bunk B."/>
            <person name="Jeske O."/>
            <person name="Meyerdierks A."/>
            <person name="Storesund J.E."/>
            <person name="Kallscheuer N."/>
            <person name="Luecker S."/>
            <person name="Lage O.M."/>
            <person name="Pohl T."/>
            <person name="Merkel B.J."/>
            <person name="Hornburger P."/>
            <person name="Mueller R.-W."/>
            <person name="Bruemmer F."/>
            <person name="Labrenz M."/>
            <person name="Spormann A.M."/>
            <person name="Op den Camp H."/>
            <person name="Overmann J."/>
            <person name="Amann R."/>
            <person name="Jetten M.S.M."/>
            <person name="Mascher T."/>
            <person name="Medema M.H."/>
            <person name="Devos D.P."/>
            <person name="Kaster A.-K."/>
            <person name="Ovreas L."/>
            <person name="Rohde M."/>
            <person name="Galperin M.Y."/>
            <person name="Jogler C."/>
        </authorList>
    </citation>
    <scope>NUCLEOTIDE SEQUENCE [LARGE SCALE GENOMIC DNA]</scope>
    <source>
        <strain evidence="2 3">CA12</strain>
    </source>
</reference>
<name>A0A517P7L7_9PLAN</name>
<dbReference type="InterPro" id="IPR045584">
    <property type="entry name" value="Pilin-like"/>
</dbReference>
<evidence type="ECO:0000313" key="2">
    <source>
        <dbReference type="EMBL" id="QDT15353.1"/>
    </source>
</evidence>
<proteinExistence type="predicted"/>
<dbReference type="SUPFAM" id="SSF54523">
    <property type="entry name" value="Pili subunits"/>
    <property type="match status" value="1"/>
</dbReference>
<gene>
    <name evidence="2" type="ORF">CA12_14380</name>
</gene>
<dbReference type="EMBL" id="CP036265">
    <property type="protein sequence ID" value="QDT15353.1"/>
    <property type="molecule type" value="Genomic_DNA"/>
</dbReference>
<keyword evidence="3" id="KW-1185">Reference proteome</keyword>
<keyword evidence="1" id="KW-0812">Transmembrane</keyword>
<feature type="transmembrane region" description="Helical" evidence="1">
    <location>
        <begin position="20"/>
        <end position="46"/>
    </location>
</feature>
<evidence type="ECO:0000313" key="3">
    <source>
        <dbReference type="Proteomes" id="UP000318741"/>
    </source>
</evidence>
<evidence type="ECO:0000256" key="1">
    <source>
        <dbReference type="SAM" id="Phobius"/>
    </source>
</evidence>
<dbReference type="RefSeq" id="WP_207622171.1">
    <property type="nucleotide sequence ID" value="NZ_CP036265.1"/>
</dbReference>
<dbReference type="InterPro" id="IPR012902">
    <property type="entry name" value="N_methyl_site"/>
</dbReference>
<keyword evidence="1" id="KW-0472">Membrane</keyword>
<sequence length="399" mass="42107">MTPLAPPPTSPSRTPRGAFTLIELLVVVSIVAILLSLTVTATLAFVTNAREAATRTTLTKIDAKVQRRIGALRRGLETTSGNVSSAGGGAAGPLRVKMAMLNQMPSYLYPRGPGPDGEIGTADDPLPLSEGDYVTAKLRGNAAVTGPFEDATYRNDATASSEALFLFLSQGETYGVEDTDADAFKESELADADGDGLREIVDGFGNPIRFYRWPTRLIRPAVPGSYNGLVEPAVASTQDADGRWPVRAFDNAGDGEFAAAAAALFGAALPSRELDGSGNEITDDAAASMPFLPTLGSALRADPDDRYAQMNLSFKSATDPRSPFSRVAKGVTTEEELGPIFERFLHTPATFYVPMAVSAGADGELGLYEPQDRANFGHLAQPKEPNATLDNLTTAQGGF</sequence>
<protein>
    <recommendedName>
        <fullName evidence="4">Type II secretion system protein G</fullName>
    </recommendedName>
</protein>
<evidence type="ECO:0008006" key="4">
    <source>
        <dbReference type="Google" id="ProtNLM"/>
    </source>
</evidence>
<dbReference type="Proteomes" id="UP000318741">
    <property type="component" value="Chromosome"/>
</dbReference>
<dbReference type="KEGG" id="acaf:CA12_14380"/>
<accession>A0A517P7L7</accession>
<organism evidence="2 3">
    <name type="scientific">Alienimonas californiensis</name>
    <dbReference type="NCBI Taxonomy" id="2527989"/>
    <lineage>
        <taxon>Bacteria</taxon>
        <taxon>Pseudomonadati</taxon>
        <taxon>Planctomycetota</taxon>
        <taxon>Planctomycetia</taxon>
        <taxon>Planctomycetales</taxon>
        <taxon>Planctomycetaceae</taxon>
        <taxon>Alienimonas</taxon>
    </lineage>
</organism>
<keyword evidence="1" id="KW-1133">Transmembrane helix</keyword>
<dbReference type="NCBIfam" id="TIGR02532">
    <property type="entry name" value="IV_pilin_GFxxxE"/>
    <property type="match status" value="1"/>
</dbReference>